<dbReference type="EMBL" id="CAUYUJ010017140">
    <property type="protein sequence ID" value="CAK0872156.1"/>
    <property type="molecule type" value="Genomic_DNA"/>
</dbReference>
<evidence type="ECO:0000256" key="2">
    <source>
        <dbReference type="SAM" id="MobiDB-lite"/>
    </source>
</evidence>
<reference evidence="4" key="1">
    <citation type="submission" date="2023-10" db="EMBL/GenBank/DDBJ databases">
        <authorList>
            <person name="Chen Y."/>
            <person name="Shah S."/>
            <person name="Dougan E. K."/>
            <person name="Thang M."/>
            <person name="Chan C."/>
        </authorList>
    </citation>
    <scope>NUCLEOTIDE SEQUENCE [LARGE SCALE GENOMIC DNA]</scope>
</reference>
<feature type="region of interest" description="Disordered" evidence="2">
    <location>
        <begin position="84"/>
        <end position="237"/>
    </location>
</feature>
<protein>
    <recommendedName>
        <fullName evidence="3">RRM domain-containing protein</fullName>
    </recommendedName>
</protein>
<feature type="domain" description="RRM" evidence="3">
    <location>
        <begin position="378"/>
        <end position="467"/>
    </location>
</feature>
<dbReference type="InterPro" id="IPR000504">
    <property type="entry name" value="RRM_dom"/>
</dbReference>
<comment type="caution">
    <text evidence="4">The sequence shown here is derived from an EMBL/GenBank/DDBJ whole genome shotgun (WGS) entry which is preliminary data.</text>
</comment>
<evidence type="ECO:0000256" key="1">
    <source>
        <dbReference type="PROSITE-ProRule" id="PRU00176"/>
    </source>
</evidence>
<keyword evidence="5" id="KW-1185">Reference proteome</keyword>
<dbReference type="Gene3D" id="3.30.70.330">
    <property type="match status" value="1"/>
</dbReference>
<feature type="region of interest" description="Disordered" evidence="2">
    <location>
        <begin position="258"/>
        <end position="283"/>
    </location>
</feature>
<keyword evidence="1" id="KW-0694">RNA-binding</keyword>
<dbReference type="SUPFAM" id="SSF54928">
    <property type="entry name" value="RNA-binding domain, RBD"/>
    <property type="match status" value="1"/>
</dbReference>
<feature type="compositionally biased region" description="Basic and acidic residues" evidence="2">
    <location>
        <begin position="146"/>
        <end position="161"/>
    </location>
</feature>
<evidence type="ECO:0000313" key="5">
    <source>
        <dbReference type="Proteomes" id="UP001189429"/>
    </source>
</evidence>
<gene>
    <name evidence="4" type="ORF">PCOR1329_LOCUS57703</name>
</gene>
<feature type="compositionally biased region" description="Polar residues" evidence="2">
    <location>
        <begin position="214"/>
        <end position="225"/>
    </location>
</feature>
<sequence>MDAFTRRGSSQCIHSDVCFHTYVNPHSFDQTLGDICTSMSSMRPLPTVQPLWQEDHPILQSSSGASWKTLDEFDLPRERRRAELIGSRPSGHTQESAWLGPGSAPSAADVQLSSQPGGVLPLHGQPLPRRQEDHPTLQSSGGESWKTLDEFDHPRDRRRAEATGSHPSGHAQDSAWLGPGGADPAADAQLSSQPGGVLPLHGQSLPRRQEDHPTLQSSGGESWNTLDEFDHPRGGTPCLTTAGARLIHRAAGAAPAWSPIGPPGMPPLSAAEAGLAAGPRGEPDRAARARHCASGGRAGTSSGTPAAGRGLASMRAQLLAQEQLLPKVQQEAQEVRRTIREQAAFLEELEFQQGELVDSMPAATEEAAPAAPGVPRITTLVIQNIPMAMTQSDLLDLFDKSGFASRYDYVYMPTTFETGTTRGSAFVNFATSNDAREFSILWNKSRLTRDAGAGVTGTVIEVSPAARQGYSENVRMWKASRLRRIKNPKFHPFIAQRPAAL</sequence>
<name>A0ABN9VJ74_9DINO</name>
<dbReference type="PROSITE" id="PS50102">
    <property type="entry name" value="RRM"/>
    <property type="match status" value="1"/>
</dbReference>
<dbReference type="Proteomes" id="UP001189429">
    <property type="component" value="Unassembled WGS sequence"/>
</dbReference>
<accession>A0ABN9VJ74</accession>
<organism evidence="4 5">
    <name type="scientific">Prorocentrum cordatum</name>
    <dbReference type="NCBI Taxonomy" id="2364126"/>
    <lineage>
        <taxon>Eukaryota</taxon>
        <taxon>Sar</taxon>
        <taxon>Alveolata</taxon>
        <taxon>Dinophyceae</taxon>
        <taxon>Prorocentrales</taxon>
        <taxon>Prorocentraceae</taxon>
        <taxon>Prorocentrum</taxon>
    </lineage>
</organism>
<dbReference type="InterPro" id="IPR035979">
    <property type="entry name" value="RBD_domain_sf"/>
</dbReference>
<proteinExistence type="predicted"/>
<evidence type="ECO:0000259" key="3">
    <source>
        <dbReference type="PROSITE" id="PS50102"/>
    </source>
</evidence>
<dbReference type="InterPro" id="IPR012677">
    <property type="entry name" value="Nucleotide-bd_a/b_plait_sf"/>
</dbReference>
<dbReference type="Pfam" id="PF00076">
    <property type="entry name" value="RRM_1"/>
    <property type="match status" value="1"/>
</dbReference>
<evidence type="ECO:0000313" key="4">
    <source>
        <dbReference type="EMBL" id="CAK0872156.1"/>
    </source>
</evidence>